<feature type="domain" description="CNH" evidence="1">
    <location>
        <begin position="1"/>
        <end position="250"/>
    </location>
</feature>
<dbReference type="OrthoDB" id="8693905at2759"/>
<accession>A0A9Q1J6I6</accession>
<keyword evidence="3" id="KW-1185">Reference proteome</keyword>
<evidence type="ECO:0000313" key="2">
    <source>
        <dbReference type="EMBL" id="KAJ8369108.1"/>
    </source>
</evidence>
<dbReference type="EMBL" id="JAINUF010000003">
    <property type="protein sequence ID" value="KAJ8369108.1"/>
    <property type="molecule type" value="Genomic_DNA"/>
</dbReference>
<gene>
    <name evidence="2" type="ORF">SKAU_G00091360</name>
</gene>
<evidence type="ECO:0000259" key="1">
    <source>
        <dbReference type="SMART" id="SM00036"/>
    </source>
</evidence>
<reference evidence="2" key="1">
    <citation type="journal article" date="2023" name="Science">
        <title>Genome structures resolve the early diversification of teleost fishes.</title>
        <authorList>
            <person name="Parey E."/>
            <person name="Louis A."/>
            <person name="Montfort J."/>
            <person name="Bouchez O."/>
            <person name="Roques C."/>
            <person name="Iampietro C."/>
            <person name="Lluch J."/>
            <person name="Castinel A."/>
            <person name="Donnadieu C."/>
            <person name="Desvignes T."/>
            <person name="Floi Bucao C."/>
            <person name="Jouanno E."/>
            <person name="Wen M."/>
            <person name="Mejri S."/>
            <person name="Dirks R."/>
            <person name="Jansen H."/>
            <person name="Henkel C."/>
            <person name="Chen W.J."/>
            <person name="Zahm M."/>
            <person name="Cabau C."/>
            <person name="Klopp C."/>
            <person name="Thompson A.W."/>
            <person name="Robinson-Rechavi M."/>
            <person name="Braasch I."/>
            <person name="Lecointre G."/>
            <person name="Bobe J."/>
            <person name="Postlethwait J.H."/>
            <person name="Berthelot C."/>
            <person name="Roest Crollius H."/>
            <person name="Guiguen Y."/>
        </authorList>
    </citation>
    <scope>NUCLEOTIDE SEQUENCE</scope>
    <source>
        <strain evidence="2">WJC10195</strain>
    </source>
</reference>
<dbReference type="Pfam" id="PF00780">
    <property type="entry name" value="CNH"/>
    <property type="match status" value="1"/>
</dbReference>
<comment type="caution">
    <text evidence="2">The sequence shown here is derived from an EMBL/GenBank/DDBJ whole genome shotgun (WGS) entry which is preliminary data.</text>
</comment>
<organism evidence="2 3">
    <name type="scientific">Synaphobranchus kaupii</name>
    <name type="common">Kaup's arrowtooth eel</name>
    <dbReference type="NCBI Taxonomy" id="118154"/>
    <lineage>
        <taxon>Eukaryota</taxon>
        <taxon>Metazoa</taxon>
        <taxon>Chordata</taxon>
        <taxon>Craniata</taxon>
        <taxon>Vertebrata</taxon>
        <taxon>Euteleostomi</taxon>
        <taxon>Actinopterygii</taxon>
        <taxon>Neopterygii</taxon>
        <taxon>Teleostei</taxon>
        <taxon>Anguilliformes</taxon>
        <taxon>Synaphobranchidae</taxon>
        <taxon>Synaphobranchus</taxon>
    </lineage>
</organism>
<dbReference type="AlphaFoldDB" id="A0A9Q1J6I6"/>
<dbReference type="InterPro" id="IPR001180">
    <property type="entry name" value="CNH_dom"/>
</dbReference>
<dbReference type="SMART" id="SM00036">
    <property type="entry name" value="CNH"/>
    <property type="match status" value="1"/>
</dbReference>
<sequence length="253" mass="28109">MELLYPGKCSWVYTINNVLMSISGKASQLYSHSLKELYEQARKEPRMVQLPTHRLLPRKFTVSSKIPDTKGCRMCSVAQNSQRGCVFLCGALESPQRGAPAVVRAHAQVSCSSSTSTSHCQVPCPVQLDKINLNSNTSWFYSSGSGNTAPGSMQVNQLDSSTLLVLLEKSVHIVSLEGAPRSQKKMQTETNFSFAVEAAVFFEDTLLAVWRHGWQRRGESFSDVLQEVTDLKKAFRLVGSDRSAYPPPHSLWH</sequence>
<dbReference type="Proteomes" id="UP001152622">
    <property type="component" value="Chromosome 3"/>
</dbReference>
<protein>
    <recommendedName>
        <fullName evidence="1">CNH domain-containing protein</fullName>
    </recommendedName>
</protein>
<name>A0A9Q1J6I6_SYNKA</name>
<evidence type="ECO:0000313" key="3">
    <source>
        <dbReference type="Proteomes" id="UP001152622"/>
    </source>
</evidence>
<proteinExistence type="predicted"/>